<gene>
    <name evidence="1" type="ORF">GSMUA_239110.1</name>
</gene>
<dbReference type="AlphaFoldDB" id="A0A8D6ZTM5"/>
<name>A0A8D6ZTM5_MUSAM</name>
<evidence type="ECO:0000313" key="1">
    <source>
        <dbReference type="EMBL" id="CAG1835942.1"/>
    </source>
</evidence>
<accession>A0A8D6ZTM5</accession>
<proteinExistence type="predicted"/>
<sequence length="43" mass="5156">MFYLFHFLICSVEMHSFHRSRKKSRRSGAMLMLVFVQVFSSTI</sequence>
<organism evidence="1">
    <name type="scientific">Musa acuminata subsp. malaccensis</name>
    <name type="common">Wild banana</name>
    <name type="synonym">Musa malaccensis</name>
    <dbReference type="NCBI Taxonomy" id="214687"/>
    <lineage>
        <taxon>Eukaryota</taxon>
        <taxon>Viridiplantae</taxon>
        <taxon>Streptophyta</taxon>
        <taxon>Embryophyta</taxon>
        <taxon>Tracheophyta</taxon>
        <taxon>Spermatophyta</taxon>
        <taxon>Magnoliopsida</taxon>
        <taxon>Liliopsida</taxon>
        <taxon>Zingiberales</taxon>
        <taxon>Musaceae</taxon>
        <taxon>Musa</taxon>
    </lineage>
</organism>
<dbReference type="EMBL" id="HG996474">
    <property type="protein sequence ID" value="CAG1835942.1"/>
    <property type="molecule type" value="Genomic_DNA"/>
</dbReference>
<reference evidence="1" key="1">
    <citation type="submission" date="2021-03" db="EMBL/GenBank/DDBJ databases">
        <authorList>
            <consortium name="Genoscope - CEA"/>
            <person name="William W."/>
        </authorList>
    </citation>
    <scope>NUCLEOTIDE SEQUENCE</scope>
    <source>
        <strain evidence="1">Doubled-haploid Pahang</strain>
    </source>
</reference>
<protein>
    <submittedName>
        <fullName evidence="1">(wild Malaysian banana) hypothetical protein</fullName>
    </submittedName>
</protein>